<dbReference type="OrthoDB" id="9801832at2"/>
<dbReference type="Pfam" id="PF00403">
    <property type="entry name" value="HMA"/>
    <property type="match status" value="1"/>
</dbReference>
<dbReference type="PROSITE" id="PS01047">
    <property type="entry name" value="HMA_1"/>
    <property type="match status" value="1"/>
</dbReference>
<organism evidence="3 4">
    <name type="scientific">Desulfonatronospira thiodismutans ASO3-1</name>
    <dbReference type="NCBI Taxonomy" id="555779"/>
    <lineage>
        <taxon>Bacteria</taxon>
        <taxon>Pseudomonadati</taxon>
        <taxon>Thermodesulfobacteriota</taxon>
        <taxon>Desulfovibrionia</taxon>
        <taxon>Desulfovibrionales</taxon>
        <taxon>Desulfonatronovibrionaceae</taxon>
        <taxon>Desulfonatronospira</taxon>
    </lineage>
</organism>
<dbReference type="eggNOG" id="COG2608">
    <property type="taxonomic scope" value="Bacteria"/>
</dbReference>
<dbReference type="GO" id="GO:0006825">
    <property type="term" value="P:copper ion transport"/>
    <property type="evidence" value="ECO:0007669"/>
    <property type="project" value="InterPro"/>
</dbReference>
<dbReference type="InterPro" id="IPR017969">
    <property type="entry name" value="Heavy-metal-associated_CS"/>
</dbReference>
<proteinExistence type="predicted"/>
<sequence length="66" mass="6861">MARIKIEGMSCGHCVKAVTDALNKMPGVSGVQVSLESGHADIDAGEDLDMAAVKKAVEDAGYKVIE</sequence>
<dbReference type="Gene3D" id="3.30.70.100">
    <property type="match status" value="1"/>
</dbReference>
<protein>
    <submittedName>
        <fullName evidence="3">Heavy metal transport/detoxification protein</fullName>
    </submittedName>
</protein>
<dbReference type="SUPFAM" id="SSF55008">
    <property type="entry name" value="HMA, heavy metal-associated domain"/>
    <property type="match status" value="1"/>
</dbReference>
<dbReference type="InterPro" id="IPR006121">
    <property type="entry name" value="HMA_dom"/>
</dbReference>
<keyword evidence="1" id="KW-0479">Metal-binding</keyword>
<evidence type="ECO:0000256" key="1">
    <source>
        <dbReference type="ARBA" id="ARBA00022723"/>
    </source>
</evidence>
<dbReference type="FunFam" id="3.30.70.100:FF:000001">
    <property type="entry name" value="ATPase copper transporting beta"/>
    <property type="match status" value="1"/>
</dbReference>
<dbReference type="EMBL" id="ACJN02000002">
    <property type="protein sequence ID" value="EFI35118.1"/>
    <property type="molecule type" value="Genomic_DNA"/>
</dbReference>
<accession>D6SQU2</accession>
<dbReference type="GO" id="GO:0005507">
    <property type="term" value="F:copper ion binding"/>
    <property type="evidence" value="ECO:0007669"/>
    <property type="project" value="InterPro"/>
</dbReference>
<dbReference type="PRINTS" id="PR00944">
    <property type="entry name" value="CUEXPORT"/>
</dbReference>
<dbReference type="InterPro" id="IPR036163">
    <property type="entry name" value="HMA_dom_sf"/>
</dbReference>
<gene>
    <name evidence="3" type="ORF">Dthio_PD2512</name>
</gene>
<reference evidence="3" key="1">
    <citation type="submission" date="2010-05" db="EMBL/GenBank/DDBJ databases">
        <title>The draft genome of Desulfonatronospira thiodismutans ASO3-1.</title>
        <authorList>
            <consortium name="US DOE Joint Genome Institute (JGI-PGF)"/>
            <person name="Lucas S."/>
            <person name="Copeland A."/>
            <person name="Lapidus A."/>
            <person name="Cheng J.-F."/>
            <person name="Bruce D."/>
            <person name="Goodwin L."/>
            <person name="Pitluck S."/>
            <person name="Chertkov O."/>
            <person name="Brettin T."/>
            <person name="Detter J.C."/>
            <person name="Han C."/>
            <person name="Land M.L."/>
            <person name="Hauser L."/>
            <person name="Kyrpides N."/>
            <person name="Mikhailova N."/>
            <person name="Muyzer G."/>
            <person name="Woyke T."/>
        </authorList>
    </citation>
    <scope>NUCLEOTIDE SEQUENCE [LARGE SCALE GENOMIC DNA]</scope>
    <source>
        <strain evidence="3">ASO3-1</strain>
    </source>
</reference>
<dbReference type="Proteomes" id="UP000005496">
    <property type="component" value="Unassembled WGS sequence"/>
</dbReference>
<dbReference type="RefSeq" id="WP_008870432.1">
    <property type="nucleotide sequence ID" value="NZ_ACJN02000002.1"/>
</dbReference>
<feature type="domain" description="HMA" evidence="2">
    <location>
        <begin position="1"/>
        <end position="65"/>
    </location>
</feature>
<evidence type="ECO:0000259" key="2">
    <source>
        <dbReference type="PROSITE" id="PS50846"/>
    </source>
</evidence>
<dbReference type="PROSITE" id="PS50846">
    <property type="entry name" value="HMA_2"/>
    <property type="match status" value="1"/>
</dbReference>
<evidence type="ECO:0000313" key="3">
    <source>
        <dbReference type="EMBL" id="EFI35118.1"/>
    </source>
</evidence>
<comment type="caution">
    <text evidence="3">The sequence shown here is derived from an EMBL/GenBank/DDBJ whole genome shotgun (WGS) entry which is preliminary data.</text>
</comment>
<dbReference type="CDD" id="cd00371">
    <property type="entry name" value="HMA"/>
    <property type="match status" value="1"/>
</dbReference>
<keyword evidence="4" id="KW-1185">Reference proteome</keyword>
<name>D6SQU2_9BACT</name>
<evidence type="ECO:0000313" key="4">
    <source>
        <dbReference type="Proteomes" id="UP000005496"/>
    </source>
</evidence>
<dbReference type="AlphaFoldDB" id="D6SQU2"/>
<dbReference type="InterPro" id="IPR000428">
    <property type="entry name" value="Cu-bd"/>
</dbReference>